<evidence type="ECO:0000313" key="3">
    <source>
        <dbReference type="Proteomes" id="UP000006697"/>
    </source>
</evidence>
<evidence type="ECO:0000313" key="2">
    <source>
        <dbReference type="EMBL" id="CAL63048.1"/>
    </source>
</evidence>
<organism evidence="2 3">
    <name type="scientific">Herminiimonas arsenicoxydans</name>
    <dbReference type="NCBI Taxonomy" id="204773"/>
    <lineage>
        <taxon>Bacteria</taxon>
        <taxon>Pseudomonadati</taxon>
        <taxon>Pseudomonadota</taxon>
        <taxon>Betaproteobacteria</taxon>
        <taxon>Burkholderiales</taxon>
        <taxon>Oxalobacteraceae</taxon>
        <taxon>Herminiimonas</taxon>
    </lineage>
</organism>
<dbReference type="EMBL" id="CU207211">
    <property type="protein sequence ID" value="CAL63048.1"/>
    <property type="molecule type" value="Genomic_DNA"/>
</dbReference>
<dbReference type="InterPro" id="IPR050026">
    <property type="entry name" value="PHA_gran_PhaM_N"/>
</dbReference>
<dbReference type="OrthoDB" id="8566581at2"/>
<dbReference type="STRING" id="204773.HEAR2935"/>
<name>A4G961_HERAR</name>
<keyword evidence="3" id="KW-1185">Reference proteome</keyword>
<sequence>MTQPNMPNLPGFDAMADTLEFVKKMWGGAHASTGIPGMVIPTLSLDELNKQIADLKAVESWLNVNMNMLRGTIQALEVQAATISTLQAMGKTMGAAAFGSDAHSNLVPPAGTGADHPAPDAAQVAADWWNLLQEQFNQAVSGVMAEEGGATQAESAMHAGKPSAAAAKKTAATSEAKPDKKPRKKRAPSEKP</sequence>
<dbReference type="eggNOG" id="ENOG5030V4M">
    <property type="taxonomic scope" value="Bacteria"/>
</dbReference>
<dbReference type="HOGENOM" id="CLU_072495_1_0_4"/>
<dbReference type="AlphaFoldDB" id="A4G961"/>
<protein>
    <submittedName>
        <fullName evidence="2">Uncharacterized protein</fullName>
    </submittedName>
</protein>
<dbReference type="KEGG" id="har:HEAR2935"/>
<dbReference type="NCBIfam" id="NF043076">
    <property type="entry name" value="PHA_gran_PhaM"/>
    <property type="match status" value="1"/>
</dbReference>
<accession>A4G961</accession>
<feature type="region of interest" description="Disordered" evidence="1">
    <location>
        <begin position="149"/>
        <end position="192"/>
    </location>
</feature>
<feature type="compositionally biased region" description="Low complexity" evidence="1">
    <location>
        <begin position="159"/>
        <end position="175"/>
    </location>
</feature>
<dbReference type="Proteomes" id="UP000006697">
    <property type="component" value="Chromosome"/>
</dbReference>
<evidence type="ECO:0000256" key="1">
    <source>
        <dbReference type="SAM" id="MobiDB-lite"/>
    </source>
</evidence>
<gene>
    <name evidence="2" type="ordered locus">HEAR2935</name>
</gene>
<proteinExistence type="predicted"/>
<reference evidence="2 3" key="1">
    <citation type="journal article" date="2007" name="PLoS Genet.">
        <title>A tale of two oxidation states: bacterial colonization of arsenic-rich environments.</title>
        <authorList>
            <person name="Muller D."/>
            <person name="Medigue C."/>
            <person name="Koechler S."/>
            <person name="Barbe V."/>
            <person name="Barakat M."/>
            <person name="Talla E."/>
            <person name="Bonnefoy V."/>
            <person name="Krin E."/>
            <person name="Arsene-Ploetze F."/>
            <person name="Carapito C."/>
            <person name="Chandler M."/>
            <person name="Cournoyer B."/>
            <person name="Cruveiller S."/>
            <person name="Dossat C."/>
            <person name="Duval S."/>
            <person name="Heymann M."/>
            <person name="Leize E."/>
            <person name="Lieutaud A."/>
            <person name="Lievremont D."/>
            <person name="Makita Y."/>
            <person name="Mangenot S."/>
            <person name="Nitschke W."/>
            <person name="Ortet P."/>
            <person name="Perdrial N."/>
            <person name="Schoepp B."/>
            <person name="Siguier N."/>
            <person name="Simeonova D.D."/>
            <person name="Rouy Z."/>
            <person name="Segurens B."/>
            <person name="Turlin E."/>
            <person name="Vallenet D."/>
            <person name="Van Dorsselaer A."/>
            <person name="Weiss S."/>
            <person name="Weissenbach J."/>
            <person name="Lett M.C."/>
            <person name="Danchin A."/>
            <person name="Bertin P.N."/>
        </authorList>
    </citation>
    <scope>NUCLEOTIDE SEQUENCE [LARGE SCALE GENOMIC DNA]</scope>
    <source>
        <strain evidence="3">ULPAs1</strain>
    </source>
</reference>